<keyword evidence="4" id="KW-0349">Heme</keyword>
<protein>
    <recommendedName>
        <fullName evidence="8">Cytochrome P450</fullName>
    </recommendedName>
</protein>
<dbReference type="GO" id="GO:0016705">
    <property type="term" value="F:oxidoreductase activity, acting on paired donors, with incorporation or reduction of molecular oxygen"/>
    <property type="evidence" value="ECO:0007669"/>
    <property type="project" value="InterPro"/>
</dbReference>
<evidence type="ECO:0000256" key="4">
    <source>
        <dbReference type="PIRSR" id="PIRSR602403-1"/>
    </source>
</evidence>
<evidence type="ECO:0000256" key="1">
    <source>
        <dbReference type="ARBA" id="ARBA00010617"/>
    </source>
</evidence>
<dbReference type="Gene3D" id="1.10.630.10">
    <property type="entry name" value="Cytochrome P450"/>
    <property type="match status" value="1"/>
</dbReference>
<dbReference type="Proteomes" id="UP000013827">
    <property type="component" value="Unassembled WGS sequence"/>
</dbReference>
<comment type="similarity">
    <text evidence="1">Belongs to the cytochrome P450 family.</text>
</comment>
<dbReference type="PANTHER" id="PTHR24305">
    <property type="entry name" value="CYTOCHROME P450"/>
    <property type="match status" value="1"/>
</dbReference>
<dbReference type="Pfam" id="PF00067">
    <property type="entry name" value="p450"/>
    <property type="match status" value="1"/>
</dbReference>
<dbReference type="GO" id="GO:0004497">
    <property type="term" value="F:monooxygenase activity"/>
    <property type="evidence" value="ECO:0007669"/>
    <property type="project" value="InterPro"/>
</dbReference>
<evidence type="ECO:0000256" key="2">
    <source>
        <dbReference type="ARBA" id="ARBA00022723"/>
    </source>
</evidence>
<dbReference type="InterPro" id="IPR036396">
    <property type="entry name" value="Cyt_P450_sf"/>
</dbReference>
<keyword evidence="2 4" id="KW-0479">Metal-binding</keyword>
<dbReference type="PRINTS" id="PR00385">
    <property type="entry name" value="P450"/>
</dbReference>
<feature type="binding site" description="axial binding residue" evidence="4">
    <location>
        <position position="341"/>
    </location>
    <ligand>
        <name>heme</name>
        <dbReference type="ChEBI" id="CHEBI:30413"/>
    </ligand>
    <ligandPart>
        <name>Fe</name>
        <dbReference type="ChEBI" id="CHEBI:18248"/>
    </ligandPart>
</feature>
<dbReference type="InterPro" id="IPR001128">
    <property type="entry name" value="Cyt_P450"/>
</dbReference>
<dbReference type="InterPro" id="IPR002403">
    <property type="entry name" value="Cyt_P450_E_grp-IV"/>
</dbReference>
<feature type="region of interest" description="Disordered" evidence="5">
    <location>
        <begin position="538"/>
        <end position="564"/>
    </location>
</feature>
<dbReference type="AlphaFoldDB" id="A0A0D3KMQ3"/>
<dbReference type="PANTHER" id="PTHR24305:SF166">
    <property type="entry name" value="CYTOCHROME P450 12A4, MITOCHONDRIAL-RELATED"/>
    <property type="match status" value="1"/>
</dbReference>
<dbReference type="PRINTS" id="PR00465">
    <property type="entry name" value="EP450IV"/>
</dbReference>
<dbReference type="eggNOG" id="KOG0157">
    <property type="taxonomic scope" value="Eukaryota"/>
</dbReference>
<feature type="region of interest" description="Disordered" evidence="5">
    <location>
        <begin position="446"/>
        <end position="472"/>
    </location>
</feature>
<dbReference type="RefSeq" id="XP_005789467.1">
    <property type="nucleotide sequence ID" value="XM_005789410.1"/>
</dbReference>
<dbReference type="STRING" id="2903.R1DN89"/>
<keyword evidence="7" id="KW-1185">Reference proteome</keyword>
<reference evidence="6" key="2">
    <citation type="submission" date="2024-10" db="UniProtKB">
        <authorList>
            <consortium name="EnsemblProtists"/>
        </authorList>
    </citation>
    <scope>IDENTIFICATION</scope>
</reference>
<accession>A0A0D3KMQ3</accession>
<evidence type="ECO:0008006" key="8">
    <source>
        <dbReference type="Google" id="ProtNLM"/>
    </source>
</evidence>
<sequence>MPLGKRPFVYTDYVPHDVISGDFDSLRPTKTITPGSLMGCPVGAHHSSNRHAISKIKNEQAFCNMLYAWTRNDEGERVARAGCLGFELQCWALDTMFLYLYDKRPETEEEKRDIIAAVDSFAGEVSRRTNQPIWMWLEPARIRSFTTGFGFLRDMALKCKDDDDAPLPGFMRQSAGMREWEINDELVLMLAASFESTAHTVAQCMLMLANDPERQSIAAKEARRTLEAAPEGRLSTKDIRGCKDVMHVLYEALRLHPTIPFSARKIHKCIQMEVPGPRGRAPTRIRIPAKCYLTYFKTAIGQNPRVFDNPLEFQPERYDHLRTREEKHAAFLPFGAGPRRCWGQELAEIQAGQLLIRMLAEFELFLPHTGSGEDKDEHGLPKKGVPASLDAVLTAHQAAKAKGRLQRKTSVASVSVAAPDVDMLAVVPRLWPGEEEMQMDAHAAAAKEGGGKKESEVARGRQERAKAAVNADDAATVADGIAPSQEDAQAAAEAKVAADAAWAKSAKVVAARKQQTRREMEDVAQTAGARRAAIMAKFGGGVKRRPSNPTAAAPAKVADEEEYF</sequence>
<keyword evidence="3 4" id="KW-0408">Iron</keyword>
<evidence type="ECO:0000313" key="6">
    <source>
        <dbReference type="EnsemblProtists" id="EOD37038"/>
    </source>
</evidence>
<name>A0A0D3KMQ3_EMIH1</name>
<dbReference type="EnsemblProtists" id="EOD37038">
    <property type="protein sequence ID" value="EOD37038"/>
    <property type="gene ID" value="EMIHUDRAFT_226021"/>
</dbReference>
<dbReference type="HOGENOM" id="CLU_483528_0_0_1"/>
<reference evidence="7" key="1">
    <citation type="journal article" date="2013" name="Nature">
        <title>Pan genome of the phytoplankton Emiliania underpins its global distribution.</title>
        <authorList>
            <person name="Read B.A."/>
            <person name="Kegel J."/>
            <person name="Klute M.J."/>
            <person name="Kuo A."/>
            <person name="Lefebvre S.C."/>
            <person name="Maumus F."/>
            <person name="Mayer C."/>
            <person name="Miller J."/>
            <person name="Monier A."/>
            <person name="Salamov A."/>
            <person name="Young J."/>
            <person name="Aguilar M."/>
            <person name="Claverie J.M."/>
            <person name="Frickenhaus S."/>
            <person name="Gonzalez K."/>
            <person name="Herman E.K."/>
            <person name="Lin Y.C."/>
            <person name="Napier J."/>
            <person name="Ogata H."/>
            <person name="Sarno A.F."/>
            <person name="Shmutz J."/>
            <person name="Schroeder D."/>
            <person name="de Vargas C."/>
            <person name="Verret F."/>
            <person name="von Dassow P."/>
            <person name="Valentin K."/>
            <person name="Van de Peer Y."/>
            <person name="Wheeler G."/>
            <person name="Dacks J.B."/>
            <person name="Delwiche C.F."/>
            <person name="Dyhrman S.T."/>
            <person name="Glockner G."/>
            <person name="John U."/>
            <person name="Richards T."/>
            <person name="Worden A.Z."/>
            <person name="Zhang X."/>
            <person name="Grigoriev I.V."/>
            <person name="Allen A.E."/>
            <person name="Bidle K."/>
            <person name="Borodovsky M."/>
            <person name="Bowler C."/>
            <person name="Brownlee C."/>
            <person name="Cock J.M."/>
            <person name="Elias M."/>
            <person name="Gladyshev V.N."/>
            <person name="Groth M."/>
            <person name="Guda C."/>
            <person name="Hadaegh A."/>
            <person name="Iglesias-Rodriguez M.D."/>
            <person name="Jenkins J."/>
            <person name="Jones B.M."/>
            <person name="Lawson T."/>
            <person name="Leese F."/>
            <person name="Lindquist E."/>
            <person name="Lobanov A."/>
            <person name="Lomsadze A."/>
            <person name="Malik S.B."/>
            <person name="Marsh M.E."/>
            <person name="Mackinder L."/>
            <person name="Mock T."/>
            <person name="Mueller-Roeber B."/>
            <person name="Pagarete A."/>
            <person name="Parker M."/>
            <person name="Probert I."/>
            <person name="Quesneville H."/>
            <person name="Raines C."/>
            <person name="Rensing S.A."/>
            <person name="Riano-Pachon D.M."/>
            <person name="Richier S."/>
            <person name="Rokitta S."/>
            <person name="Shiraiwa Y."/>
            <person name="Soanes D.M."/>
            <person name="van der Giezen M."/>
            <person name="Wahlund T.M."/>
            <person name="Williams B."/>
            <person name="Wilson W."/>
            <person name="Wolfe G."/>
            <person name="Wurch L.L."/>
        </authorList>
    </citation>
    <scope>NUCLEOTIDE SEQUENCE</scope>
</reference>
<dbReference type="SUPFAM" id="SSF48264">
    <property type="entry name" value="Cytochrome P450"/>
    <property type="match status" value="1"/>
</dbReference>
<dbReference type="GeneID" id="17282308"/>
<dbReference type="InterPro" id="IPR050121">
    <property type="entry name" value="Cytochrome_P450_monoxygenase"/>
</dbReference>
<organism evidence="6 7">
    <name type="scientific">Emiliania huxleyi (strain CCMP1516)</name>
    <dbReference type="NCBI Taxonomy" id="280463"/>
    <lineage>
        <taxon>Eukaryota</taxon>
        <taxon>Haptista</taxon>
        <taxon>Haptophyta</taxon>
        <taxon>Prymnesiophyceae</taxon>
        <taxon>Isochrysidales</taxon>
        <taxon>Noelaerhabdaceae</taxon>
        <taxon>Emiliania</taxon>
    </lineage>
</organism>
<evidence type="ECO:0000256" key="5">
    <source>
        <dbReference type="SAM" id="MobiDB-lite"/>
    </source>
</evidence>
<dbReference type="GO" id="GO:0005506">
    <property type="term" value="F:iron ion binding"/>
    <property type="evidence" value="ECO:0007669"/>
    <property type="project" value="InterPro"/>
</dbReference>
<proteinExistence type="inferred from homology"/>
<comment type="cofactor">
    <cofactor evidence="4">
        <name>heme</name>
        <dbReference type="ChEBI" id="CHEBI:30413"/>
    </cofactor>
</comment>
<dbReference type="CDD" id="cd00302">
    <property type="entry name" value="cytochrome_P450"/>
    <property type="match status" value="1"/>
</dbReference>
<evidence type="ECO:0000256" key="3">
    <source>
        <dbReference type="ARBA" id="ARBA00023004"/>
    </source>
</evidence>
<evidence type="ECO:0000313" key="7">
    <source>
        <dbReference type="Proteomes" id="UP000013827"/>
    </source>
</evidence>
<dbReference type="GO" id="GO:0020037">
    <property type="term" value="F:heme binding"/>
    <property type="evidence" value="ECO:0007669"/>
    <property type="project" value="InterPro"/>
</dbReference>
<dbReference type="KEGG" id="ehx:EMIHUDRAFT_226021"/>
<feature type="compositionally biased region" description="Basic and acidic residues" evidence="5">
    <location>
        <begin position="449"/>
        <end position="466"/>
    </location>
</feature>
<dbReference type="PaxDb" id="2903-EOD37038"/>